<evidence type="ECO:0000313" key="3">
    <source>
        <dbReference type="Proteomes" id="UP001237448"/>
    </source>
</evidence>
<dbReference type="InterPro" id="IPR016040">
    <property type="entry name" value="NAD(P)-bd_dom"/>
</dbReference>
<evidence type="ECO:0000313" key="2">
    <source>
        <dbReference type="EMBL" id="MDQ0393758.1"/>
    </source>
</evidence>
<keyword evidence="3" id="KW-1185">Reference proteome</keyword>
<gene>
    <name evidence="2" type="ORF">J3R73_003550</name>
</gene>
<feature type="domain" description="NAD(P)-binding" evidence="1">
    <location>
        <begin position="4"/>
        <end position="74"/>
    </location>
</feature>
<organism evidence="2 3">
    <name type="scientific">Labrys monachus</name>
    <dbReference type="NCBI Taxonomy" id="217067"/>
    <lineage>
        <taxon>Bacteria</taxon>
        <taxon>Pseudomonadati</taxon>
        <taxon>Pseudomonadota</taxon>
        <taxon>Alphaproteobacteria</taxon>
        <taxon>Hyphomicrobiales</taxon>
        <taxon>Xanthobacteraceae</taxon>
        <taxon>Labrys</taxon>
    </lineage>
</organism>
<accession>A0ABU0FGL7</accession>
<dbReference type="SUPFAM" id="SSF51735">
    <property type="entry name" value="NAD(P)-binding Rossmann-fold domains"/>
    <property type="match status" value="1"/>
</dbReference>
<protein>
    <submittedName>
        <fullName evidence="2">Short subunit dehydrogenase-like uncharacterized protein</fullName>
    </submittedName>
</protein>
<dbReference type="Proteomes" id="UP001237448">
    <property type="component" value="Unassembled WGS sequence"/>
</dbReference>
<dbReference type="Pfam" id="PF13460">
    <property type="entry name" value="NAD_binding_10"/>
    <property type="match status" value="1"/>
</dbReference>
<dbReference type="Gene3D" id="3.40.50.720">
    <property type="entry name" value="NAD(P)-binding Rossmann-like Domain"/>
    <property type="match status" value="1"/>
</dbReference>
<comment type="caution">
    <text evidence="2">The sequence shown here is derived from an EMBL/GenBank/DDBJ whole genome shotgun (WGS) entry which is preliminary data.</text>
</comment>
<dbReference type="EMBL" id="JAUSVK010000001">
    <property type="protein sequence ID" value="MDQ0393758.1"/>
    <property type="molecule type" value="Genomic_DNA"/>
</dbReference>
<dbReference type="InterPro" id="IPR036291">
    <property type="entry name" value="NAD(P)-bd_dom_sf"/>
</dbReference>
<dbReference type="PANTHER" id="PTHR43781:SF1">
    <property type="entry name" value="SACCHAROPINE DEHYDROGENASE"/>
    <property type="match status" value="1"/>
</dbReference>
<dbReference type="PANTHER" id="PTHR43781">
    <property type="entry name" value="SACCHAROPINE DEHYDROGENASE"/>
    <property type="match status" value="1"/>
</dbReference>
<evidence type="ECO:0000259" key="1">
    <source>
        <dbReference type="Pfam" id="PF13460"/>
    </source>
</evidence>
<dbReference type="RefSeq" id="WP_307429562.1">
    <property type="nucleotide sequence ID" value="NZ_JAUSVK010000001.1"/>
</dbReference>
<sequence>MILGANGRAGRVIARALSTREHAVILVGRDEDALSTLASTLQCKSRTVVAGDLKAIIAAIADHRPAVVVNTIGPFGETALPIIDGCPAGTHYLDLANEMQVFESMMVAEPRIKERRQCVVTGAGWGVLATESIVLKLCADQPPAKRVRIDNLASVKADGTLGDTVAATIVDNLSYGGRCYQDGRLKRVRMGYQPDRFAVPDGTNAVTGGASTADLEAARRASGASDIVAGAELAPTSPVIAALAGFIGALSRFGFIRRQLQRSFAKMPNTPPKRNTSWARAVVEWPGDRRRVGWLRAGDAYDFLAKASAETATRLADQKGKPGVYTPGGLFGAELAELAGAMFILEDAGSA</sequence>
<proteinExistence type="predicted"/>
<name>A0ABU0FGL7_9HYPH</name>
<reference evidence="2 3" key="1">
    <citation type="submission" date="2023-07" db="EMBL/GenBank/DDBJ databases">
        <title>Genomic Encyclopedia of Type Strains, Phase IV (KMG-IV): sequencing the most valuable type-strain genomes for metagenomic binning, comparative biology and taxonomic classification.</title>
        <authorList>
            <person name="Goeker M."/>
        </authorList>
    </citation>
    <scope>NUCLEOTIDE SEQUENCE [LARGE SCALE GENOMIC DNA]</scope>
    <source>
        <strain evidence="2 3">DSM 5896</strain>
    </source>
</reference>